<feature type="compositionally biased region" description="Polar residues" evidence="1">
    <location>
        <begin position="37"/>
        <end position="49"/>
    </location>
</feature>
<evidence type="ECO:0000313" key="2">
    <source>
        <dbReference type="EMBL" id="KAK3689409.1"/>
    </source>
</evidence>
<proteinExistence type="predicted"/>
<evidence type="ECO:0000256" key="1">
    <source>
        <dbReference type="SAM" id="MobiDB-lite"/>
    </source>
</evidence>
<dbReference type="EMBL" id="JAULSO010000002">
    <property type="protein sequence ID" value="KAK3689409.1"/>
    <property type="molecule type" value="Genomic_DNA"/>
</dbReference>
<reference evidence="2" key="2">
    <citation type="submission" date="2023-06" db="EMBL/GenBank/DDBJ databases">
        <authorList>
            <consortium name="Lawrence Berkeley National Laboratory"/>
            <person name="Haridas S."/>
            <person name="Hensen N."/>
            <person name="Bonometti L."/>
            <person name="Westerberg I."/>
            <person name="Brannstrom I.O."/>
            <person name="Guillou S."/>
            <person name="Cros-Aarteil S."/>
            <person name="Calhoun S."/>
            <person name="Kuo A."/>
            <person name="Mondo S."/>
            <person name="Pangilinan J."/>
            <person name="Riley R."/>
            <person name="Labutti K."/>
            <person name="Andreopoulos B."/>
            <person name="Lipzen A."/>
            <person name="Chen C."/>
            <person name="Yanf M."/>
            <person name="Daum C."/>
            <person name="Ng V."/>
            <person name="Clum A."/>
            <person name="Steindorff A."/>
            <person name="Ohm R."/>
            <person name="Martin F."/>
            <person name="Silar P."/>
            <person name="Natvig D."/>
            <person name="Lalanne C."/>
            <person name="Gautier V."/>
            <person name="Ament-Velasquez S.L."/>
            <person name="Kruys A."/>
            <person name="Hutchinson M.I."/>
            <person name="Powell A.J."/>
            <person name="Barry K."/>
            <person name="Miller A.N."/>
            <person name="Grigoriev I.V."/>
            <person name="Debuchy R."/>
            <person name="Gladieux P."/>
            <person name="Thoren M.H."/>
            <person name="Johannesson H."/>
        </authorList>
    </citation>
    <scope>NUCLEOTIDE SEQUENCE</scope>
    <source>
        <strain evidence="2">CBS 314.62</strain>
    </source>
</reference>
<feature type="region of interest" description="Disordered" evidence="1">
    <location>
        <begin position="1"/>
        <end position="21"/>
    </location>
</feature>
<keyword evidence="3" id="KW-1185">Reference proteome</keyword>
<protein>
    <submittedName>
        <fullName evidence="2">Uncharacterized protein</fullName>
    </submittedName>
</protein>
<accession>A0AAE0XB55</accession>
<evidence type="ECO:0000313" key="3">
    <source>
        <dbReference type="Proteomes" id="UP001270362"/>
    </source>
</evidence>
<name>A0AAE0XB55_9PEZI</name>
<sequence length="111" mass="12748">MGSAMSRCAPRSTHVAPFSDIHRSQFLDRQPNWLVTPSRWRSQSSTNHSARYRTPTPYPKGDRQPLRDEINVSEKASAVADAQKPGIQRQPAVVEISWEHHSRLNRFERIS</sequence>
<organism evidence="2 3">
    <name type="scientific">Podospora appendiculata</name>
    <dbReference type="NCBI Taxonomy" id="314037"/>
    <lineage>
        <taxon>Eukaryota</taxon>
        <taxon>Fungi</taxon>
        <taxon>Dikarya</taxon>
        <taxon>Ascomycota</taxon>
        <taxon>Pezizomycotina</taxon>
        <taxon>Sordariomycetes</taxon>
        <taxon>Sordariomycetidae</taxon>
        <taxon>Sordariales</taxon>
        <taxon>Podosporaceae</taxon>
        <taxon>Podospora</taxon>
    </lineage>
</organism>
<gene>
    <name evidence="2" type="ORF">B0T22DRAFT_480622</name>
</gene>
<comment type="caution">
    <text evidence="2">The sequence shown here is derived from an EMBL/GenBank/DDBJ whole genome shotgun (WGS) entry which is preliminary data.</text>
</comment>
<feature type="region of interest" description="Disordered" evidence="1">
    <location>
        <begin position="37"/>
        <end position="67"/>
    </location>
</feature>
<dbReference type="AlphaFoldDB" id="A0AAE0XB55"/>
<dbReference type="Proteomes" id="UP001270362">
    <property type="component" value="Unassembled WGS sequence"/>
</dbReference>
<reference evidence="2" key="1">
    <citation type="journal article" date="2023" name="Mol. Phylogenet. Evol.">
        <title>Genome-scale phylogeny and comparative genomics of the fungal order Sordariales.</title>
        <authorList>
            <person name="Hensen N."/>
            <person name="Bonometti L."/>
            <person name="Westerberg I."/>
            <person name="Brannstrom I.O."/>
            <person name="Guillou S."/>
            <person name="Cros-Aarteil S."/>
            <person name="Calhoun S."/>
            <person name="Haridas S."/>
            <person name="Kuo A."/>
            <person name="Mondo S."/>
            <person name="Pangilinan J."/>
            <person name="Riley R."/>
            <person name="LaButti K."/>
            <person name="Andreopoulos B."/>
            <person name="Lipzen A."/>
            <person name="Chen C."/>
            <person name="Yan M."/>
            <person name="Daum C."/>
            <person name="Ng V."/>
            <person name="Clum A."/>
            <person name="Steindorff A."/>
            <person name="Ohm R.A."/>
            <person name="Martin F."/>
            <person name="Silar P."/>
            <person name="Natvig D.O."/>
            <person name="Lalanne C."/>
            <person name="Gautier V."/>
            <person name="Ament-Velasquez S.L."/>
            <person name="Kruys A."/>
            <person name="Hutchinson M.I."/>
            <person name="Powell A.J."/>
            <person name="Barry K."/>
            <person name="Miller A.N."/>
            <person name="Grigoriev I.V."/>
            <person name="Debuchy R."/>
            <person name="Gladieux P."/>
            <person name="Hiltunen Thoren M."/>
            <person name="Johannesson H."/>
        </authorList>
    </citation>
    <scope>NUCLEOTIDE SEQUENCE</scope>
    <source>
        <strain evidence="2">CBS 314.62</strain>
    </source>
</reference>